<accession>A0ACB0Z2I2</accession>
<dbReference type="Proteomes" id="UP001497535">
    <property type="component" value="Unassembled WGS sequence"/>
</dbReference>
<evidence type="ECO:0000313" key="1">
    <source>
        <dbReference type="EMBL" id="CAK5073008.1"/>
    </source>
</evidence>
<sequence length="801" mass="89887">MHPRLLCNSQNNSFTENRQFQPRVPYNSTNYSHGSYQRPMPLFSNYQPVNQPVYGNYTPMANNINEPVNQTVPTVNPENNPVNPVNPPQTNVSSVSAPRGSILLKCVRAHIFNPKNPSFFSQVIVLLDDASTNTYIHFAKAKELQLPLTPTSMNLGVFNNPYSIKTSSFLTEFGIRLADGRSLTLKANTLDHLTQPTRYVPFSPSLLSYSNELIFQPETVVPVVLLGSDFYYDIEPTPIMKLPSGYTLVHTLLGIIVAGKPYDFAPNNFIRHTNCITQETTVPPSDFFTLEGIGINDEPTPVNSQNDTVYEETIKNINYVNGRYEVKLPFKSDPSSIPLPSNFGLCFGRLRSVYNSLQKTPELLNKYNDIISEQSRLGIIESPPNPNSYSYPLHYLAHHPVVQPEKGKVRIVYDGSAHTGKTLSLNDCLHPGPSIVPELVGLLFRFRIPKIAVICDIEKAFLQISVHPSHRDVTRFLWLKDINLPPSPSNIKIFRFARVAFGLAPSPFLLAATIRSHLSKYSCPLSKEVENNIYVDNILISAQTTTEGNEKCKSISQIFKEANMKVREFASNSLKAIEIVPKEDQLPGHSHKFLGIGWNTLKDLLSIKILRPSFKSPPSKRSILAFTASHYDPLGLISPIILPLKIFLQSLWKEKLKWDEKLSPEAVKDWNKLQNNWKEEVITVPRRCFSSDTPGQTHELHCFTDASSLAMCATVYLKTSSPNSSRSEVSLLFSKTKVKPIPKKGTNLTIPRLELISVQMGSKALKFVLNHLNNITIHPTLNLWTDSSTVLSWLNSTTPIP</sequence>
<dbReference type="EMBL" id="CAVMJV010000023">
    <property type="protein sequence ID" value="CAK5073008.1"/>
    <property type="molecule type" value="Genomic_DNA"/>
</dbReference>
<reference evidence="1" key="1">
    <citation type="submission" date="2023-11" db="EMBL/GenBank/DDBJ databases">
        <authorList>
            <person name="Poullet M."/>
        </authorList>
    </citation>
    <scope>NUCLEOTIDE SEQUENCE</scope>
    <source>
        <strain evidence="1">E1834</strain>
    </source>
</reference>
<protein>
    <submittedName>
        <fullName evidence="1">Uncharacterized protein</fullName>
    </submittedName>
</protein>
<name>A0ACB0Z2I2_MELEN</name>
<gene>
    <name evidence="1" type="ORF">MENTE1834_LOCUS19648</name>
</gene>
<evidence type="ECO:0000313" key="2">
    <source>
        <dbReference type="Proteomes" id="UP001497535"/>
    </source>
</evidence>
<organism evidence="1 2">
    <name type="scientific">Meloidogyne enterolobii</name>
    <name type="common">Root-knot nematode worm</name>
    <name type="synonym">Meloidogyne mayaguensis</name>
    <dbReference type="NCBI Taxonomy" id="390850"/>
    <lineage>
        <taxon>Eukaryota</taxon>
        <taxon>Metazoa</taxon>
        <taxon>Ecdysozoa</taxon>
        <taxon>Nematoda</taxon>
        <taxon>Chromadorea</taxon>
        <taxon>Rhabditida</taxon>
        <taxon>Tylenchina</taxon>
        <taxon>Tylenchomorpha</taxon>
        <taxon>Tylenchoidea</taxon>
        <taxon>Meloidogynidae</taxon>
        <taxon>Meloidogyninae</taxon>
        <taxon>Meloidogyne</taxon>
    </lineage>
</organism>
<keyword evidence="2" id="KW-1185">Reference proteome</keyword>
<comment type="caution">
    <text evidence="1">The sequence shown here is derived from an EMBL/GenBank/DDBJ whole genome shotgun (WGS) entry which is preliminary data.</text>
</comment>
<proteinExistence type="predicted"/>